<feature type="non-terminal residue" evidence="2">
    <location>
        <position position="101"/>
    </location>
</feature>
<organism evidence="2 3">
    <name type="scientific">Brenthis ino</name>
    <name type="common">lesser marbled fritillary</name>
    <dbReference type="NCBI Taxonomy" id="405034"/>
    <lineage>
        <taxon>Eukaryota</taxon>
        <taxon>Metazoa</taxon>
        <taxon>Ecdysozoa</taxon>
        <taxon>Arthropoda</taxon>
        <taxon>Hexapoda</taxon>
        <taxon>Insecta</taxon>
        <taxon>Pterygota</taxon>
        <taxon>Neoptera</taxon>
        <taxon>Endopterygota</taxon>
        <taxon>Lepidoptera</taxon>
        <taxon>Glossata</taxon>
        <taxon>Ditrysia</taxon>
        <taxon>Papilionoidea</taxon>
        <taxon>Nymphalidae</taxon>
        <taxon>Heliconiinae</taxon>
        <taxon>Argynnini</taxon>
        <taxon>Brenthis</taxon>
    </lineage>
</organism>
<keyword evidence="1" id="KW-0732">Signal</keyword>
<dbReference type="Proteomes" id="UP000838878">
    <property type="component" value="Chromosome 3"/>
</dbReference>
<reference evidence="2" key="1">
    <citation type="submission" date="2021-12" db="EMBL/GenBank/DDBJ databases">
        <authorList>
            <person name="Martin H S."/>
        </authorList>
    </citation>
    <scope>NUCLEOTIDE SEQUENCE</scope>
</reference>
<dbReference type="AlphaFoldDB" id="A0A8J9VIW2"/>
<sequence>MYFLLHSTFFVNCLGGVEPNMYDCIPGGPEFKSRVEPSLVIESFCICGSVTARSWEVGGILLPCLGEYVKASVLRLNSHQSCRVVVPPEYGRRGRNRSGGQ</sequence>
<evidence type="ECO:0000313" key="3">
    <source>
        <dbReference type="Proteomes" id="UP000838878"/>
    </source>
</evidence>
<feature type="chain" id="PRO_5035432084" description="Secreted protein" evidence="1">
    <location>
        <begin position="20"/>
        <end position="101"/>
    </location>
</feature>
<gene>
    <name evidence="2" type="ORF">BINO364_LOCUS8382</name>
</gene>
<name>A0A8J9VIW2_9NEOP</name>
<evidence type="ECO:0000313" key="2">
    <source>
        <dbReference type="EMBL" id="CAH0722423.1"/>
    </source>
</evidence>
<evidence type="ECO:0008006" key="4">
    <source>
        <dbReference type="Google" id="ProtNLM"/>
    </source>
</evidence>
<evidence type="ECO:0000256" key="1">
    <source>
        <dbReference type="SAM" id="SignalP"/>
    </source>
</evidence>
<accession>A0A8J9VIW2</accession>
<proteinExistence type="predicted"/>
<dbReference type="EMBL" id="OV170223">
    <property type="protein sequence ID" value="CAH0722423.1"/>
    <property type="molecule type" value="Genomic_DNA"/>
</dbReference>
<feature type="signal peptide" evidence="1">
    <location>
        <begin position="1"/>
        <end position="19"/>
    </location>
</feature>
<protein>
    <recommendedName>
        <fullName evidence="4">Secreted protein</fullName>
    </recommendedName>
</protein>
<keyword evidence="3" id="KW-1185">Reference proteome</keyword>